<evidence type="ECO:0000256" key="4">
    <source>
        <dbReference type="RuleBase" id="RU003345"/>
    </source>
</evidence>
<dbReference type="FunFam" id="3.40.605.10:FF:000007">
    <property type="entry name" value="NAD/NADP-dependent betaine aldehyde dehydrogenase"/>
    <property type="match status" value="1"/>
</dbReference>
<dbReference type="InterPro" id="IPR016160">
    <property type="entry name" value="Ald_DH_CS_CYS"/>
</dbReference>
<dbReference type="CDD" id="cd07106">
    <property type="entry name" value="ALDH_AldA-AAD23400"/>
    <property type="match status" value="1"/>
</dbReference>
<organism evidence="6 7">
    <name type="scientific">Corynebacterium glyciniphilum AJ 3170</name>
    <dbReference type="NCBI Taxonomy" id="1404245"/>
    <lineage>
        <taxon>Bacteria</taxon>
        <taxon>Bacillati</taxon>
        <taxon>Actinomycetota</taxon>
        <taxon>Actinomycetes</taxon>
        <taxon>Mycobacteriales</taxon>
        <taxon>Corynebacteriaceae</taxon>
        <taxon>Corynebacterium</taxon>
    </lineage>
</organism>
<dbReference type="EMBL" id="CP006842">
    <property type="protein sequence ID" value="AHW64946.1"/>
    <property type="molecule type" value="Genomic_DNA"/>
</dbReference>
<keyword evidence="7" id="KW-1185">Reference proteome</keyword>
<dbReference type="InterPro" id="IPR016161">
    <property type="entry name" value="Ald_DH/histidinol_DH"/>
</dbReference>
<gene>
    <name evidence="6" type="ORF">CGLY_12530</name>
</gene>
<feature type="domain" description="Aldehyde dehydrogenase" evidence="5">
    <location>
        <begin position="31"/>
        <end position="484"/>
    </location>
</feature>
<dbReference type="PANTHER" id="PTHR11699">
    <property type="entry name" value="ALDEHYDE DEHYDROGENASE-RELATED"/>
    <property type="match status" value="1"/>
</dbReference>
<dbReference type="Gene3D" id="3.40.605.10">
    <property type="entry name" value="Aldehyde Dehydrogenase, Chain A, domain 1"/>
    <property type="match status" value="1"/>
</dbReference>
<evidence type="ECO:0000256" key="1">
    <source>
        <dbReference type="ARBA" id="ARBA00009986"/>
    </source>
</evidence>
<proteinExistence type="inferred from homology"/>
<evidence type="ECO:0000256" key="2">
    <source>
        <dbReference type="ARBA" id="ARBA00023002"/>
    </source>
</evidence>
<dbReference type="InterPro" id="IPR015590">
    <property type="entry name" value="Aldehyde_DH_dom"/>
</dbReference>
<dbReference type="GO" id="GO:0016620">
    <property type="term" value="F:oxidoreductase activity, acting on the aldehyde or oxo group of donors, NAD or NADP as acceptor"/>
    <property type="evidence" value="ECO:0007669"/>
    <property type="project" value="InterPro"/>
</dbReference>
<dbReference type="eggNOG" id="COG1012">
    <property type="taxonomic scope" value="Bacteria"/>
</dbReference>
<evidence type="ECO:0000313" key="6">
    <source>
        <dbReference type="EMBL" id="AHW64946.1"/>
    </source>
</evidence>
<evidence type="ECO:0000259" key="5">
    <source>
        <dbReference type="Pfam" id="PF00171"/>
    </source>
</evidence>
<reference evidence="6 7" key="1">
    <citation type="journal article" date="2015" name="Int. J. Syst. Evol. Microbiol.">
        <title>Revisiting Corynebacterium glyciniphilum (ex Kubota et al., 1972) sp. nov., nom. rev., isolated from putrefied banana.</title>
        <authorList>
            <person name="Al-Dilaimi A."/>
            <person name="Bednarz H."/>
            <person name="Lomker A."/>
            <person name="Niehaus K."/>
            <person name="Kalinowski J."/>
            <person name="Ruckert C."/>
        </authorList>
    </citation>
    <scope>NUCLEOTIDE SEQUENCE [LARGE SCALE GENOMIC DNA]</scope>
    <source>
        <strain evidence="6">AJ 3170</strain>
    </source>
</reference>
<accession>X5EEA0</accession>
<comment type="similarity">
    <text evidence="1 4">Belongs to the aldehyde dehydrogenase family.</text>
</comment>
<keyword evidence="2 4" id="KW-0560">Oxidoreductase</keyword>
<dbReference type="Pfam" id="PF00171">
    <property type="entry name" value="Aldedh"/>
    <property type="match status" value="1"/>
</dbReference>
<dbReference type="SUPFAM" id="SSF53720">
    <property type="entry name" value="ALDH-like"/>
    <property type="match status" value="1"/>
</dbReference>
<protein>
    <submittedName>
        <fullName evidence="6">Putative phenylacetaldehyde dehydrogenase</fullName>
    </submittedName>
</protein>
<dbReference type="PROSITE" id="PS00070">
    <property type="entry name" value="ALDEHYDE_DEHYDR_CYS"/>
    <property type="match status" value="1"/>
</dbReference>
<dbReference type="InterPro" id="IPR016162">
    <property type="entry name" value="Ald_DH_N"/>
</dbReference>
<dbReference type="RefSeq" id="WP_227590273.1">
    <property type="nucleotide sequence ID" value="NZ_CP006842.1"/>
</dbReference>
<dbReference type="Proteomes" id="UP000023703">
    <property type="component" value="Chromosome"/>
</dbReference>
<dbReference type="InterPro" id="IPR029510">
    <property type="entry name" value="Ald_DH_CS_GLU"/>
</dbReference>
<dbReference type="STRING" id="1404245.CGLY_12530"/>
<evidence type="ECO:0000256" key="3">
    <source>
        <dbReference type="PROSITE-ProRule" id="PRU10007"/>
    </source>
</evidence>
<dbReference type="AlphaFoldDB" id="X5EEA0"/>
<dbReference type="InterPro" id="IPR016163">
    <property type="entry name" value="Ald_DH_C"/>
</dbReference>
<dbReference type="Gene3D" id="3.40.309.10">
    <property type="entry name" value="Aldehyde Dehydrogenase, Chain A, domain 2"/>
    <property type="match status" value="1"/>
</dbReference>
<evidence type="ECO:0000313" key="7">
    <source>
        <dbReference type="Proteomes" id="UP000023703"/>
    </source>
</evidence>
<name>X5EEA0_9CORY</name>
<dbReference type="PROSITE" id="PS00687">
    <property type="entry name" value="ALDEHYDE_DEHYDR_GLU"/>
    <property type="match status" value="1"/>
</dbReference>
<dbReference type="HOGENOM" id="CLU_005391_0_0_11"/>
<sequence>MTNLPTTLPPLPSSYDELLAAVSATADLGRPVYDPATGELISHAPVHGADVLDDAVTTARTAQKDWARRTDSERRDLLLRAADALEAVAEPLAELLSREQGKPLNGPNARFEVGGCQAWTRTAATTPLPEEVLVDDGETYATLAYRPIGVVGAIGPWNWPMLISIWQIAPSLRMGNTVILKPSENTTLSVLAMCHVINQVLPDGLLTVVAGDRAVGRLVPTHPGIDKIMFTGSTATGRKIAEGAAGTIKRLTLELGGNDAGIVLGDAFGADTSDPEVVAANDKVAEGIFWGAFINTGQTCAALKRLYVPDSIYDVVCESLVRVAAKMPMGVGLSEENVLGPLQNQNQFDIVDDLVKKAVESGATVLLGADPDYDAAGFFYPTTLISDIDGNNPLVTEEQFGPALPIIRYSTLDEAITEANRLNVGLGSSVWSADREAARTVAEQIEAGTTWINSHGTIDPRVPFGGIKSSGYGLEFGTEGLKHVAVPHVING</sequence>
<feature type="active site" evidence="3">
    <location>
        <position position="254"/>
    </location>
</feature>
<dbReference type="InterPro" id="IPR044086">
    <property type="entry name" value="LUC3-like"/>
</dbReference>
<dbReference type="KEGG" id="cgy:CGLY_12530"/>